<evidence type="ECO:0000313" key="3">
    <source>
        <dbReference type="Proteomes" id="UP000076532"/>
    </source>
</evidence>
<gene>
    <name evidence="2" type="ORF">FIBSPDRAFT_1002821</name>
</gene>
<feature type="signal peptide" evidence="1">
    <location>
        <begin position="1"/>
        <end position="19"/>
    </location>
</feature>
<reference evidence="2 3" key="1">
    <citation type="journal article" date="2016" name="Mol. Biol. Evol.">
        <title>Comparative Genomics of Early-Diverging Mushroom-Forming Fungi Provides Insights into the Origins of Lignocellulose Decay Capabilities.</title>
        <authorList>
            <person name="Nagy L.G."/>
            <person name="Riley R."/>
            <person name="Tritt A."/>
            <person name="Adam C."/>
            <person name="Daum C."/>
            <person name="Floudas D."/>
            <person name="Sun H."/>
            <person name="Yadav J.S."/>
            <person name="Pangilinan J."/>
            <person name="Larsson K.H."/>
            <person name="Matsuura K."/>
            <person name="Barry K."/>
            <person name="Labutti K."/>
            <person name="Kuo R."/>
            <person name="Ohm R.A."/>
            <person name="Bhattacharya S.S."/>
            <person name="Shirouzu T."/>
            <person name="Yoshinaga Y."/>
            <person name="Martin F.M."/>
            <person name="Grigoriev I.V."/>
            <person name="Hibbett D.S."/>
        </authorList>
    </citation>
    <scope>NUCLEOTIDE SEQUENCE [LARGE SCALE GENOMIC DNA]</scope>
    <source>
        <strain evidence="2 3">CBS 109695</strain>
    </source>
</reference>
<keyword evidence="1" id="KW-0732">Signal</keyword>
<name>A0A167WIS8_9AGAM</name>
<evidence type="ECO:0000313" key="2">
    <source>
        <dbReference type="EMBL" id="KZP06148.1"/>
    </source>
</evidence>
<evidence type="ECO:0000256" key="1">
    <source>
        <dbReference type="SAM" id="SignalP"/>
    </source>
</evidence>
<dbReference type="EMBL" id="KV417802">
    <property type="protein sequence ID" value="KZP06148.1"/>
    <property type="molecule type" value="Genomic_DNA"/>
</dbReference>
<accession>A0A167WIS8</accession>
<proteinExistence type="predicted"/>
<sequence length="146" mass="15210">MHFSAATILACTLATVAVAIPVQRESADLSPSPIVDVTAQEHASFRGAARPTVMAALRPQDGCGDCLSTQLGGVVRPGCTTEKFPQGVPTPAVVVGRTQSLPATPSAQLLVVVDLPHVGVAACGGTRIALEQSWYRYTTHAYDEGR</sequence>
<keyword evidence="3" id="KW-1185">Reference proteome</keyword>
<protein>
    <submittedName>
        <fullName evidence="2">Uncharacterized protein</fullName>
    </submittedName>
</protein>
<dbReference type="AlphaFoldDB" id="A0A167WIS8"/>
<dbReference type="Proteomes" id="UP000076532">
    <property type="component" value="Unassembled WGS sequence"/>
</dbReference>
<organism evidence="2 3">
    <name type="scientific">Athelia psychrophila</name>
    <dbReference type="NCBI Taxonomy" id="1759441"/>
    <lineage>
        <taxon>Eukaryota</taxon>
        <taxon>Fungi</taxon>
        <taxon>Dikarya</taxon>
        <taxon>Basidiomycota</taxon>
        <taxon>Agaricomycotina</taxon>
        <taxon>Agaricomycetes</taxon>
        <taxon>Agaricomycetidae</taxon>
        <taxon>Atheliales</taxon>
        <taxon>Atheliaceae</taxon>
        <taxon>Athelia</taxon>
    </lineage>
</organism>
<feature type="chain" id="PRO_5007893977" evidence="1">
    <location>
        <begin position="20"/>
        <end position="146"/>
    </location>
</feature>